<dbReference type="GO" id="GO:0004190">
    <property type="term" value="F:aspartic-type endopeptidase activity"/>
    <property type="evidence" value="ECO:0007669"/>
    <property type="project" value="UniProtKB-KW"/>
</dbReference>
<evidence type="ECO:0000313" key="10">
    <source>
        <dbReference type="EMBL" id="AGK57339.1"/>
    </source>
</evidence>
<evidence type="ECO:0000256" key="8">
    <source>
        <dbReference type="ARBA" id="ARBA00067626"/>
    </source>
</evidence>
<dbReference type="PRINTS" id="PR00446">
    <property type="entry name" value="HYDRGNUPTAKE"/>
</dbReference>
<evidence type="ECO:0000313" key="11">
    <source>
        <dbReference type="Proteomes" id="UP000005952"/>
    </source>
</evidence>
<keyword evidence="2 9" id="KW-0533">Nickel</keyword>
<keyword evidence="3" id="KW-0645">Protease</keyword>
<dbReference type="NCBIfam" id="TIGR00140">
    <property type="entry name" value="hupD"/>
    <property type="match status" value="1"/>
</dbReference>
<dbReference type="STRING" id="670307.HYPDE_28298"/>
<dbReference type="Proteomes" id="UP000005952">
    <property type="component" value="Chromosome"/>
</dbReference>
<evidence type="ECO:0000256" key="9">
    <source>
        <dbReference type="PIRSR" id="PIRSR604419-1"/>
    </source>
</evidence>
<evidence type="ECO:0000256" key="5">
    <source>
        <dbReference type="ARBA" id="ARBA00022750"/>
    </source>
</evidence>
<dbReference type="AlphaFoldDB" id="N0B1H5"/>
<dbReference type="SUPFAM" id="SSF53163">
    <property type="entry name" value="HybD-like"/>
    <property type="match status" value="1"/>
</dbReference>
<dbReference type="RefSeq" id="WP_015597376.1">
    <property type="nucleotide sequence ID" value="NC_021172.1"/>
</dbReference>
<dbReference type="eggNOG" id="COG0680">
    <property type="taxonomic scope" value="Bacteria"/>
</dbReference>
<protein>
    <recommendedName>
        <fullName evidence="8">Hydrogenase expression/formation protein HupD</fullName>
    </recommendedName>
</protein>
<accession>N0B1H5</accession>
<dbReference type="GO" id="GO:0016485">
    <property type="term" value="P:protein processing"/>
    <property type="evidence" value="ECO:0007669"/>
    <property type="project" value="InterPro"/>
</dbReference>
<dbReference type="InterPro" id="IPR000671">
    <property type="entry name" value="Peptidase_A31"/>
</dbReference>
<dbReference type="OrthoDB" id="9792731at2"/>
<evidence type="ECO:0000256" key="6">
    <source>
        <dbReference type="ARBA" id="ARBA00022801"/>
    </source>
</evidence>
<feature type="binding site" evidence="9">
    <location>
        <position position="66"/>
    </location>
    <ligand>
        <name>Ni(2+)</name>
        <dbReference type="ChEBI" id="CHEBI:49786"/>
    </ligand>
</feature>
<dbReference type="CDD" id="cd06062">
    <property type="entry name" value="H2MP_MemB-H2up"/>
    <property type="match status" value="1"/>
</dbReference>
<dbReference type="Gene3D" id="3.40.50.1450">
    <property type="entry name" value="HybD-like"/>
    <property type="match status" value="1"/>
</dbReference>
<evidence type="ECO:0000256" key="7">
    <source>
        <dbReference type="ARBA" id="ARBA00058324"/>
    </source>
</evidence>
<keyword evidence="5" id="KW-0064">Aspartyl protease</keyword>
<evidence type="ECO:0000256" key="3">
    <source>
        <dbReference type="ARBA" id="ARBA00022670"/>
    </source>
</evidence>
<name>N0B1H5_9HYPH</name>
<comment type="similarity">
    <text evidence="1">Belongs to the peptidase A31 family.</text>
</comment>
<dbReference type="PANTHER" id="PTHR30302">
    <property type="entry name" value="HYDROGENASE 1 MATURATION PROTEASE"/>
    <property type="match status" value="1"/>
</dbReference>
<proteinExistence type="inferred from homology"/>
<evidence type="ECO:0000256" key="1">
    <source>
        <dbReference type="ARBA" id="ARBA00006814"/>
    </source>
</evidence>
<feature type="binding site" evidence="9">
    <location>
        <position position="20"/>
    </location>
    <ligand>
        <name>Ni(2+)</name>
        <dbReference type="ChEBI" id="CHEBI:49786"/>
    </ligand>
</feature>
<organism evidence="10 11">
    <name type="scientific">Hyphomicrobium denitrificans 1NES1</name>
    <dbReference type="NCBI Taxonomy" id="670307"/>
    <lineage>
        <taxon>Bacteria</taxon>
        <taxon>Pseudomonadati</taxon>
        <taxon>Pseudomonadota</taxon>
        <taxon>Alphaproteobacteria</taxon>
        <taxon>Hyphomicrobiales</taxon>
        <taxon>Hyphomicrobiaceae</taxon>
        <taxon>Hyphomicrobium</taxon>
    </lineage>
</organism>
<dbReference type="EMBL" id="CP005587">
    <property type="protein sequence ID" value="AGK57339.1"/>
    <property type="molecule type" value="Genomic_DNA"/>
</dbReference>
<dbReference type="Pfam" id="PF01750">
    <property type="entry name" value="HycI"/>
    <property type="match status" value="1"/>
</dbReference>
<dbReference type="PANTHER" id="PTHR30302:SF1">
    <property type="entry name" value="HYDROGENASE 2 MATURATION PROTEASE"/>
    <property type="match status" value="1"/>
</dbReference>
<dbReference type="HOGENOM" id="CLU_099037_0_1_5"/>
<reference evidence="10 11" key="1">
    <citation type="journal article" date="2013" name="Genome Announc.">
        <title>Genome sequences for three denitrifying bacterial strains isolated from a uranium- and nitrate-contaminated subsurface environment.</title>
        <authorList>
            <person name="Venkatramanan R."/>
            <person name="Prakash O."/>
            <person name="Woyke T."/>
            <person name="Chain P."/>
            <person name="Goodwin L.A."/>
            <person name="Watson D."/>
            <person name="Brooks S."/>
            <person name="Kostka J.E."/>
            <person name="Green S.J."/>
        </authorList>
    </citation>
    <scope>NUCLEOTIDE SEQUENCE [LARGE SCALE GENOMIC DNA]</scope>
    <source>
        <strain evidence="10 11">1NES1</strain>
    </source>
</reference>
<keyword evidence="11" id="KW-1185">Reference proteome</keyword>
<dbReference type="InterPro" id="IPR023430">
    <property type="entry name" value="Pept_HybD-like_dom_sf"/>
</dbReference>
<dbReference type="GO" id="GO:0008047">
    <property type="term" value="F:enzyme activator activity"/>
    <property type="evidence" value="ECO:0007669"/>
    <property type="project" value="InterPro"/>
</dbReference>
<comment type="function">
    <text evidence="7">Not known. Could be involved in the processing of hydrogenase.</text>
</comment>
<keyword evidence="4 9" id="KW-0479">Metal-binding</keyword>
<feature type="binding site" evidence="9">
    <location>
        <position position="97"/>
    </location>
    <ligand>
        <name>Ni(2+)</name>
        <dbReference type="ChEBI" id="CHEBI:49786"/>
    </ligand>
</feature>
<evidence type="ECO:0000256" key="2">
    <source>
        <dbReference type="ARBA" id="ARBA00022596"/>
    </source>
</evidence>
<dbReference type="GO" id="GO:0046872">
    <property type="term" value="F:metal ion binding"/>
    <property type="evidence" value="ECO:0007669"/>
    <property type="project" value="UniProtKB-KW"/>
</dbReference>
<gene>
    <name evidence="10" type="ORF">HYPDE_28298</name>
</gene>
<dbReference type="FunFam" id="3.40.50.1450:FF:000002">
    <property type="entry name" value="Hydrogenase 1 maturation protease"/>
    <property type="match status" value="1"/>
</dbReference>
<dbReference type="NCBIfam" id="TIGR00072">
    <property type="entry name" value="hydrog_prot"/>
    <property type="match status" value="1"/>
</dbReference>
<sequence length="225" mass="24286">MEERPSILILGIGNLLWADEGFGVRVVEALNRAYTFPANVTLMDGGTQGIYLIEHVRRADVLVVFDAVDYGLAPGTLKLVEDGEVPKFLGAKKVSLHQTSFQEVLAMADMLGDLPRHLFLIGVQPVEFEDYGGSLRDAVKAQIAPAIEQALAYLTRFGVVPELRVTPLPDSSTLSSPEFALALYEGGRPSEAEACRFADPRVLARASERADAGAASFAKPAAEDR</sequence>
<dbReference type="MEROPS" id="A31.002"/>
<evidence type="ECO:0000256" key="4">
    <source>
        <dbReference type="ARBA" id="ARBA00022723"/>
    </source>
</evidence>
<dbReference type="KEGG" id="hdt:HYPDE_28298"/>
<keyword evidence="6" id="KW-0378">Hydrolase</keyword>
<dbReference type="InterPro" id="IPR004419">
    <property type="entry name" value="Pept_A31_hyd_express"/>
</dbReference>